<evidence type="ECO:0000313" key="3">
    <source>
        <dbReference type="Proteomes" id="UP000193067"/>
    </source>
</evidence>
<organism evidence="2 3">
    <name type="scientific">Trametes coccinea (strain BRFM310)</name>
    <name type="common">Pycnoporus coccineus</name>
    <dbReference type="NCBI Taxonomy" id="1353009"/>
    <lineage>
        <taxon>Eukaryota</taxon>
        <taxon>Fungi</taxon>
        <taxon>Dikarya</taxon>
        <taxon>Basidiomycota</taxon>
        <taxon>Agaricomycotina</taxon>
        <taxon>Agaricomycetes</taxon>
        <taxon>Polyporales</taxon>
        <taxon>Polyporaceae</taxon>
        <taxon>Trametes</taxon>
    </lineage>
</organism>
<gene>
    <name evidence="2" type="ORF">PYCCODRAFT_923908</name>
</gene>
<sequence>MRSGSPFIPMRFDSSPQSDIARSYHTGRGHGTPEYLRDTETVFAERYEPTRVPFYSDDTSRTSSGIQGASVQAYGRLSDSCESLLVKNESASPACKDSEDIRSSSVPRLCLPPALVESQPMLEPPYQIARTASEVSSLPPSASSRLSWGGSGSHPLDSDVPQASFSLSPPLHSLYSHYQVGDEDPSESGDAGPLSACGSFDTDPEAPAGHPHISIDSSLDLWEQSTLAEVLRGALFDDADPWCALDDVLCLRSLPSEDEAFSDSRLESNGRNPTCGVGYVDHERCGNRLTIHYPSLSDTARTVYGDPETTERSLTLTRLCYDMPSKRGPSESSAERGDLCGTTVGCSPSNSTDGSYPASGSDVATLRISTPGQDPCFVQASVSAWDLDQQMLLDSVNTPVKVETVETTASLTRIVMSCAELTSSPDQTSQAEEAATGNVPCDNSVDAAGGDRNVWTGAASLDDQLVDGPSLFSDGDSVGSEEDG</sequence>
<feature type="region of interest" description="Disordered" evidence="1">
    <location>
        <begin position="177"/>
        <end position="207"/>
    </location>
</feature>
<dbReference type="AlphaFoldDB" id="A0A1Y2J0C5"/>
<dbReference type="EMBL" id="KZ084090">
    <property type="protein sequence ID" value="OSD06353.1"/>
    <property type="molecule type" value="Genomic_DNA"/>
</dbReference>
<evidence type="ECO:0000256" key="1">
    <source>
        <dbReference type="SAM" id="MobiDB-lite"/>
    </source>
</evidence>
<proteinExistence type="predicted"/>
<name>A0A1Y2J0C5_TRAC3</name>
<protein>
    <submittedName>
        <fullName evidence="2">Uncharacterized protein</fullName>
    </submittedName>
</protein>
<dbReference type="OrthoDB" id="3260134at2759"/>
<reference evidence="2 3" key="1">
    <citation type="journal article" date="2015" name="Biotechnol. Biofuels">
        <title>Enhanced degradation of softwood versus hardwood by the white-rot fungus Pycnoporus coccineus.</title>
        <authorList>
            <person name="Couturier M."/>
            <person name="Navarro D."/>
            <person name="Chevret D."/>
            <person name="Henrissat B."/>
            <person name="Piumi F."/>
            <person name="Ruiz-Duenas F.J."/>
            <person name="Martinez A.T."/>
            <person name="Grigoriev I.V."/>
            <person name="Riley R."/>
            <person name="Lipzen A."/>
            <person name="Berrin J.G."/>
            <person name="Master E.R."/>
            <person name="Rosso M.N."/>
        </authorList>
    </citation>
    <scope>NUCLEOTIDE SEQUENCE [LARGE SCALE GENOMIC DNA]</scope>
    <source>
        <strain evidence="2 3">BRFM310</strain>
    </source>
</reference>
<feature type="region of interest" description="Disordered" evidence="1">
    <location>
        <begin position="1"/>
        <end position="36"/>
    </location>
</feature>
<evidence type="ECO:0000313" key="2">
    <source>
        <dbReference type="EMBL" id="OSD06353.1"/>
    </source>
</evidence>
<keyword evidence="3" id="KW-1185">Reference proteome</keyword>
<accession>A0A1Y2J0C5</accession>
<feature type="region of interest" description="Disordered" evidence="1">
    <location>
        <begin position="424"/>
        <end position="484"/>
    </location>
</feature>
<feature type="compositionally biased region" description="Low complexity" evidence="1">
    <location>
        <begin position="132"/>
        <end position="147"/>
    </location>
</feature>
<feature type="region of interest" description="Disordered" evidence="1">
    <location>
        <begin position="132"/>
        <end position="163"/>
    </location>
</feature>
<dbReference type="Proteomes" id="UP000193067">
    <property type="component" value="Unassembled WGS sequence"/>
</dbReference>